<proteinExistence type="predicted"/>
<organism evidence="1 2">
    <name type="scientific">Penicillium roqueforti (strain FM164)</name>
    <dbReference type="NCBI Taxonomy" id="1365484"/>
    <lineage>
        <taxon>Eukaryota</taxon>
        <taxon>Fungi</taxon>
        <taxon>Dikarya</taxon>
        <taxon>Ascomycota</taxon>
        <taxon>Pezizomycotina</taxon>
        <taxon>Eurotiomycetes</taxon>
        <taxon>Eurotiomycetidae</taxon>
        <taxon>Eurotiales</taxon>
        <taxon>Aspergillaceae</taxon>
        <taxon>Penicillium</taxon>
    </lineage>
</organism>
<name>W6Q3V2_PENRF</name>
<evidence type="ECO:0000313" key="2">
    <source>
        <dbReference type="Proteomes" id="UP000030686"/>
    </source>
</evidence>
<evidence type="ECO:0000313" key="1">
    <source>
        <dbReference type="EMBL" id="CDM31263.1"/>
    </source>
</evidence>
<dbReference type="AlphaFoldDB" id="W6Q3V2"/>
<reference evidence="1" key="1">
    <citation type="journal article" date="2014" name="Nat. Commun.">
        <title>Multiple recent horizontal transfers of a large genomic region in cheese making fungi.</title>
        <authorList>
            <person name="Cheeseman K."/>
            <person name="Ropars J."/>
            <person name="Renault P."/>
            <person name="Dupont J."/>
            <person name="Gouzy J."/>
            <person name="Branca A."/>
            <person name="Abraham A.L."/>
            <person name="Ceppi M."/>
            <person name="Conseiller E."/>
            <person name="Debuchy R."/>
            <person name="Malagnac F."/>
            <person name="Goarin A."/>
            <person name="Silar P."/>
            <person name="Lacoste S."/>
            <person name="Sallet E."/>
            <person name="Bensimon A."/>
            <person name="Giraud T."/>
            <person name="Brygoo Y."/>
        </authorList>
    </citation>
    <scope>NUCLEOTIDE SEQUENCE [LARGE SCALE GENOMIC DNA]</scope>
    <source>
        <strain evidence="1">FM164</strain>
    </source>
</reference>
<keyword evidence="2" id="KW-1185">Reference proteome</keyword>
<protein>
    <submittedName>
        <fullName evidence="1">Genomic scaffold, ProqFM164S02</fullName>
    </submittedName>
</protein>
<sequence>MVPAALIFNAAMEWFKGVSVPLVVSSTRDNYSRIPCIRETISIVLQNDSILSSASLVSHKWEFDHTLESLIAKRMLKRCGDLLVSKARVILSIH</sequence>
<accession>W6Q3V2</accession>
<dbReference type="EMBL" id="HG792016">
    <property type="protein sequence ID" value="CDM31263.1"/>
    <property type="molecule type" value="Genomic_DNA"/>
</dbReference>
<gene>
    <name evidence="1" type="ORF">PROQFM164_S02g001413</name>
</gene>
<dbReference type="Proteomes" id="UP000030686">
    <property type="component" value="Unassembled WGS sequence"/>
</dbReference>